<evidence type="ECO:0000313" key="2">
    <source>
        <dbReference type="Proteomes" id="UP001153709"/>
    </source>
</evidence>
<dbReference type="EMBL" id="OU898283">
    <property type="protein sequence ID" value="CAG9839569.1"/>
    <property type="molecule type" value="Genomic_DNA"/>
</dbReference>
<organism evidence="1 2">
    <name type="scientific">Diabrotica balteata</name>
    <name type="common">Banded cucumber beetle</name>
    <dbReference type="NCBI Taxonomy" id="107213"/>
    <lineage>
        <taxon>Eukaryota</taxon>
        <taxon>Metazoa</taxon>
        <taxon>Ecdysozoa</taxon>
        <taxon>Arthropoda</taxon>
        <taxon>Hexapoda</taxon>
        <taxon>Insecta</taxon>
        <taxon>Pterygota</taxon>
        <taxon>Neoptera</taxon>
        <taxon>Endopterygota</taxon>
        <taxon>Coleoptera</taxon>
        <taxon>Polyphaga</taxon>
        <taxon>Cucujiformia</taxon>
        <taxon>Chrysomeloidea</taxon>
        <taxon>Chrysomelidae</taxon>
        <taxon>Galerucinae</taxon>
        <taxon>Diabroticina</taxon>
        <taxon>Diabroticites</taxon>
        <taxon>Diabrotica</taxon>
    </lineage>
</organism>
<proteinExistence type="predicted"/>
<dbReference type="Proteomes" id="UP001153709">
    <property type="component" value="Chromosome 8"/>
</dbReference>
<keyword evidence="2" id="KW-1185">Reference proteome</keyword>
<evidence type="ECO:0000313" key="1">
    <source>
        <dbReference type="EMBL" id="CAG9839569.1"/>
    </source>
</evidence>
<gene>
    <name evidence="1" type="ORF">DIABBA_LOCUS12325</name>
</gene>
<dbReference type="AlphaFoldDB" id="A0A9N9TAT3"/>
<dbReference type="OrthoDB" id="6783874at2759"/>
<name>A0A9N9TAT3_DIABA</name>
<reference evidence="1" key="1">
    <citation type="submission" date="2022-01" db="EMBL/GenBank/DDBJ databases">
        <authorList>
            <person name="King R."/>
        </authorList>
    </citation>
    <scope>NUCLEOTIDE SEQUENCE</scope>
</reference>
<accession>A0A9N9TAT3</accession>
<sequence length="109" mass="13262">MWRYRRMLRVSYIHHTSDITILQRLRKGKEFINAIKNIKLVYFGHIMLNDKYRLLQLILQGKIESKRSPGRRRISWLANLRKWTGLTSTNLFRAAVNRIRWVNCDRQHL</sequence>
<protein>
    <submittedName>
        <fullName evidence="1">Uncharacterized protein</fullName>
    </submittedName>
</protein>